<dbReference type="Proteomes" id="UP000002255">
    <property type="component" value="Chromosome"/>
</dbReference>
<evidence type="ECO:0000313" key="2">
    <source>
        <dbReference type="Proteomes" id="UP000002255"/>
    </source>
</evidence>
<reference evidence="2" key="1">
    <citation type="submission" date="2009-11" db="EMBL/GenBank/DDBJ databases">
        <title>The complete chromosome of Xylanimonas cellulosilytica DSM 15894.</title>
        <authorList>
            <consortium name="US DOE Joint Genome Institute (JGI-PGF)"/>
            <person name="Lucas S."/>
            <person name="Copeland A."/>
            <person name="Lapidus A."/>
            <person name="Glavina del Rio T."/>
            <person name="Dalin E."/>
            <person name="Tice H."/>
            <person name="Bruce D."/>
            <person name="Goodwin L."/>
            <person name="Pitluck S."/>
            <person name="Kyrpides N."/>
            <person name="Mavromatis K."/>
            <person name="Ivanova N."/>
            <person name="Mikhailova N."/>
            <person name="Foster B."/>
            <person name="Clum A."/>
            <person name="Brettin T."/>
            <person name="Detter J.C."/>
            <person name="Han C."/>
            <person name="Larimer F."/>
            <person name="Land M."/>
            <person name="Hauser L."/>
            <person name="Markowitz V."/>
            <person name="Cheng J.F."/>
            <person name="Hugenholtz P."/>
            <person name="Woyke T."/>
            <person name="Wu D."/>
            <person name="Gehrich-Schroeter G."/>
            <person name="Schneider S."/>
            <person name="Pukall S.R."/>
            <person name="Klenk H.P."/>
            <person name="Eisen J.A."/>
        </authorList>
    </citation>
    <scope>NUCLEOTIDE SEQUENCE [LARGE SCALE GENOMIC DNA]</scope>
    <source>
        <strain evidence="2">DSM 15894 / CECT 5975 / LMG 20990 / XIL07</strain>
    </source>
</reference>
<dbReference type="HOGENOM" id="CLU_141675_0_0_11"/>
<evidence type="ECO:0000313" key="1">
    <source>
        <dbReference type="EMBL" id="ACZ31655.1"/>
    </source>
</evidence>
<dbReference type="EMBL" id="CP001821">
    <property type="protein sequence ID" value="ACZ31655.1"/>
    <property type="molecule type" value="Genomic_DNA"/>
</dbReference>
<organism evidence="1 2">
    <name type="scientific">Xylanimonas cellulosilytica (strain DSM 15894 / JCM 12276 / CECT 5975 / KCTC 9989 / LMG 20990 / NBRC 107835 / XIL07)</name>
    <dbReference type="NCBI Taxonomy" id="446471"/>
    <lineage>
        <taxon>Bacteria</taxon>
        <taxon>Bacillati</taxon>
        <taxon>Actinomycetota</taxon>
        <taxon>Actinomycetes</taxon>
        <taxon>Micrococcales</taxon>
        <taxon>Promicromonosporaceae</taxon>
        <taxon>Xylanimonas</taxon>
    </lineage>
</organism>
<dbReference type="AlphaFoldDB" id="D1BX87"/>
<gene>
    <name evidence="1" type="ordered locus">Xcel_2641</name>
</gene>
<dbReference type="KEGG" id="xce:Xcel_2641"/>
<keyword evidence="2" id="KW-1185">Reference proteome</keyword>
<sequence>MVNLAPLVDAHLTAARASERGRSAELVVHDGPLRQSVIALLSGTELHEHEAPPAASIQVLTGTVRVTEADEEPRALVTGDLWTLTHARHAVVADEDSAFLLTTVTGV</sequence>
<dbReference type="STRING" id="446471.Xcel_2641"/>
<dbReference type="InterPro" id="IPR011051">
    <property type="entry name" value="RmlC_Cupin_sf"/>
</dbReference>
<dbReference type="Gene3D" id="2.60.120.10">
    <property type="entry name" value="Jelly Rolls"/>
    <property type="match status" value="1"/>
</dbReference>
<accession>D1BX87</accession>
<evidence type="ECO:0008006" key="3">
    <source>
        <dbReference type="Google" id="ProtNLM"/>
    </source>
</evidence>
<dbReference type="RefSeq" id="WP_012879397.1">
    <property type="nucleotide sequence ID" value="NC_013530.1"/>
</dbReference>
<reference evidence="1 2" key="2">
    <citation type="journal article" date="2010" name="Stand. Genomic Sci.">
        <title>Complete genome sequence of Xylanimonas cellulosilytica type strain (XIL07).</title>
        <authorList>
            <person name="Foster B."/>
            <person name="Pukall R."/>
            <person name="Abt B."/>
            <person name="Nolan M."/>
            <person name="Glavina Del Rio T."/>
            <person name="Chen F."/>
            <person name="Lucas S."/>
            <person name="Tice H."/>
            <person name="Pitluck S."/>
            <person name="Cheng J.-F."/>
            <person name="Chertkov O."/>
            <person name="Brettin T."/>
            <person name="Han C."/>
            <person name="Detter J.C."/>
            <person name="Bruce D."/>
            <person name="Goodwin L."/>
            <person name="Ivanova N."/>
            <person name="Mavromatis K."/>
            <person name="Pati A."/>
            <person name="Mikhailova N."/>
            <person name="Chen A."/>
            <person name="Palaniappan K."/>
            <person name="Land M."/>
            <person name="Hauser L."/>
            <person name="Chang Y.-J."/>
            <person name="Jeffries C.D."/>
            <person name="Chain P."/>
            <person name="Rohde M."/>
            <person name="Goeker M."/>
            <person name="Bristow J."/>
            <person name="Eisen J.A."/>
            <person name="Markowitz V."/>
            <person name="Hugenholtz P."/>
            <person name="Kyrpides N.C."/>
            <person name="Klenk H.-P."/>
            <person name="Lapidus A."/>
        </authorList>
    </citation>
    <scope>NUCLEOTIDE SEQUENCE [LARGE SCALE GENOMIC DNA]</scope>
    <source>
        <strain evidence="2">DSM 15894 / CECT 5975 / LMG 20990 / XIL07</strain>
    </source>
</reference>
<name>D1BX87_XYLCX</name>
<dbReference type="eggNOG" id="COG1917">
    <property type="taxonomic scope" value="Bacteria"/>
</dbReference>
<protein>
    <recommendedName>
        <fullName evidence="3">Cupin 2 conserved barrel domain protein</fullName>
    </recommendedName>
</protein>
<dbReference type="SUPFAM" id="SSF51182">
    <property type="entry name" value="RmlC-like cupins"/>
    <property type="match status" value="1"/>
</dbReference>
<dbReference type="InterPro" id="IPR014710">
    <property type="entry name" value="RmlC-like_jellyroll"/>
</dbReference>
<dbReference type="OrthoDB" id="5190473at2"/>
<proteinExistence type="predicted"/>